<dbReference type="AlphaFoldDB" id="A0A2I0X4X6"/>
<reference evidence="2 3" key="2">
    <citation type="journal article" date="2017" name="Nature">
        <title>The Apostasia genome and the evolution of orchids.</title>
        <authorList>
            <person name="Zhang G.Q."/>
            <person name="Liu K.W."/>
            <person name="Li Z."/>
            <person name="Lohaus R."/>
            <person name="Hsiao Y.Y."/>
            <person name="Niu S.C."/>
            <person name="Wang J.Y."/>
            <person name="Lin Y.C."/>
            <person name="Xu Q."/>
            <person name="Chen L.J."/>
            <person name="Yoshida K."/>
            <person name="Fujiwara S."/>
            <person name="Wang Z.W."/>
            <person name="Zhang Y.Q."/>
            <person name="Mitsuda N."/>
            <person name="Wang M."/>
            <person name="Liu G.H."/>
            <person name="Pecoraro L."/>
            <person name="Huang H.X."/>
            <person name="Xiao X.J."/>
            <person name="Lin M."/>
            <person name="Wu X.Y."/>
            <person name="Wu W.L."/>
            <person name="Chen Y.Y."/>
            <person name="Chang S.B."/>
            <person name="Sakamoto S."/>
            <person name="Ohme-Takagi M."/>
            <person name="Yagi M."/>
            <person name="Zeng S.J."/>
            <person name="Shen C.Y."/>
            <person name="Yeh C.M."/>
            <person name="Luo Y.B."/>
            <person name="Tsai W.C."/>
            <person name="Van de Peer Y."/>
            <person name="Liu Z.J."/>
        </authorList>
    </citation>
    <scope>NUCLEOTIDE SEQUENCE [LARGE SCALE GENOMIC DNA]</scope>
    <source>
        <tissue evidence="2">The whole plant</tissue>
    </source>
</reference>
<dbReference type="Pfam" id="PF05512">
    <property type="entry name" value="AWPM-19"/>
    <property type="match status" value="1"/>
</dbReference>
<keyword evidence="1" id="KW-1133">Transmembrane helix</keyword>
<keyword evidence="1" id="KW-0472">Membrane</keyword>
<name>A0A2I0X4X6_9ASPA</name>
<dbReference type="InterPro" id="IPR008390">
    <property type="entry name" value="AWPM-19"/>
</dbReference>
<evidence type="ECO:0000313" key="2">
    <source>
        <dbReference type="EMBL" id="PKU82952.1"/>
    </source>
</evidence>
<dbReference type="PANTHER" id="PTHR33294:SF8">
    <property type="entry name" value="OS02G0731500 PROTEIN"/>
    <property type="match status" value="1"/>
</dbReference>
<dbReference type="EMBL" id="KZ502151">
    <property type="protein sequence ID" value="PKU82952.1"/>
    <property type="molecule type" value="Genomic_DNA"/>
</dbReference>
<reference evidence="2 3" key="1">
    <citation type="journal article" date="2016" name="Sci. Rep.">
        <title>The Dendrobium catenatum Lindl. genome sequence provides insights into polysaccharide synthase, floral development and adaptive evolution.</title>
        <authorList>
            <person name="Zhang G.Q."/>
            <person name="Xu Q."/>
            <person name="Bian C."/>
            <person name="Tsai W.C."/>
            <person name="Yeh C.M."/>
            <person name="Liu K.W."/>
            <person name="Yoshida K."/>
            <person name="Zhang L.S."/>
            <person name="Chang S.B."/>
            <person name="Chen F."/>
            <person name="Shi Y."/>
            <person name="Su Y.Y."/>
            <person name="Zhang Y.Q."/>
            <person name="Chen L.J."/>
            <person name="Yin Y."/>
            <person name="Lin M."/>
            <person name="Huang H."/>
            <person name="Deng H."/>
            <person name="Wang Z.W."/>
            <person name="Zhu S.L."/>
            <person name="Zhao X."/>
            <person name="Deng C."/>
            <person name="Niu S.C."/>
            <person name="Huang J."/>
            <person name="Wang M."/>
            <person name="Liu G.H."/>
            <person name="Yang H.J."/>
            <person name="Xiao X.J."/>
            <person name="Hsiao Y.Y."/>
            <person name="Wu W.L."/>
            <person name="Chen Y.Y."/>
            <person name="Mitsuda N."/>
            <person name="Ohme-Takagi M."/>
            <person name="Luo Y.B."/>
            <person name="Van de Peer Y."/>
            <person name="Liu Z.J."/>
        </authorList>
    </citation>
    <scope>NUCLEOTIDE SEQUENCE [LARGE SCALE GENOMIC DNA]</scope>
    <source>
        <tissue evidence="2">The whole plant</tissue>
    </source>
</reference>
<dbReference type="Proteomes" id="UP000233837">
    <property type="component" value="Unassembled WGS sequence"/>
</dbReference>
<proteinExistence type="predicted"/>
<accession>A0A2I0X4X6</accession>
<gene>
    <name evidence="2" type="ORF">MA16_Dca025706</name>
</gene>
<feature type="transmembrane region" description="Helical" evidence="1">
    <location>
        <begin position="52"/>
        <end position="74"/>
    </location>
</feature>
<keyword evidence="3" id="KW-1185">Reference proteome</keyword>
<protein>
    <submittedName>
        <fullName evidence="2">Uncharacterized protein</fullName>
    </submittedName>
</protein>
<keyword evidence="1" id="KW-0812">Transmembrane</keyword>
<evidence type="ECO:0000313" key="3">
    <source>
        <dbReference type="Proteomes" id="UP000233837"/>
    </source>
</evidence>
<feature type="transmembrane region" description="Helical" evidence="1">
    <location>
        <begin position="118"/>
        <end position="143"/>
    </location>
</feature>
<sequence>MVATWSKGVLRPLLLINFMMYVTVLGLAGWSTDKYINHNTAHQRMRGNITTMYLLIFSLIAGATGVCAVVAGLVHVCAWRGDSLASAVSSALVSWAMTTIAFGLACKQISMRNRHTDLKALEAFIIILTVTQLIYLIMLHLGIFSSRYGVGYRNYCINAQMNMEQETPKDSATVARPYAA</sequence>
<dbReference type="PANTHER" id="PTHR33294">
    <property type="entry name" value="AWPM-19-LIKE FAMILY PROTEIN"/>
    <property type="match status" value="1"/>
</dbReference>
<feature type="transmembrane region" description="Helical" evidence="1">
    <location>
        <begin position="86"/>
        <end position="106"/>
    </location>
</feature>
<feature type="transmembrane region" description="Helical" evidence="1">
    <location>
        <begin position="12"/>
        <end position="31"/>
    </location>
</feature>
<evidence type="ECO:0000256" key="1">
    <source>
        <dbReference type="SAM" id="Phobius"/>
    </source>
</evidence>
<organism evidence="2 3">
    <name type="scientific">Dendrobium catenatum</name>
    <dbReference type="NCBI Taxonomy" id="906689"/>
    <lineage>
        <taxon>Eukaryota</taxon>
        <taxon>Viridiplantae</taxon>
        <taxon>Streptophyta</taxon>
        <taxon>Embryophyta</taxon>
        <taxon>Tracheophyta</taxon>
        <taxon>Spermatophyta</taxon>
        <taxon>Magnoliopsida</taxon>
        <taxon>Liliopsida</taxon>
        <taxon>Asparagales</taxon>
        <taxon>Orchidaceae</taxon>
        <taxon>Epidendroideae</taxon>
        <taxon>Malaxideae</taxon>
        <taxon>Dendrobiinae</taxon>
        <taxon>Dendrobium</taxon>
    </lineage>
</organism>